<organism evidence="3 4">
    <name type="scientific">Thelohanellus kitauei</name>
    <name type="common">Myxosporean</name>
    <dbReference type="NCBI Taxonomy" id="669202"/>
    <lineage>
        <taxon>Eukaryota</taxon>
        <taxon>Metazoa</taxon>
        <taxon>Cnidaria</taxon>
        <taxon>Myxozoa</taxon>
        <taxon>Myxosporea</taxon>
        <taxon>Bivalvulida</taxon>
        <taxon>Platysporina</taxon>
        <taxon>Myxobolidae</taxon>
        <taxon>Thelohanellus</taxon>
    </lineage>
</organism>
<evidence type="ECO:0000259" key="2">
    <source>
        <dbReference type="Pfam" id="PF00176"/>
    </source>
</evidence>
<dbReference type="AlphaFoldDB" id="A0A0C2N8L0"/>
<dbReference type="InterPro" id="IPR049730">
    <property type="entry name" value="SNF2/RAD54-like_C"/>
</dbReference>
<keyword evidence="3" id="KW-0547">Nucleotide-binding</keyword>
<dbReference type="Proteomes" id="UP000031668">
    <property type="component" value="Unassembled WGS sequence"/>
</dbReference>
<keyword evidence="3" id="KW-0067">ATP-binding</keyword>
<keyword evidence="4" id="KW-1185">Reference proteome</keyword>
<dbReference type="CDD" id="cd18793">
    <property type="entry name" value="SF2_C_SNF"/>
    <property type="match status" value="1"/>
</dbReference>
<evidence type="ECO:0000313" key="3">
    <source>
        <dbReference type="EMBL" id="KII70257.1"/>
    </source>
</evidence>
<dbReference type="GO" id="GO:0016787">
    <property type="term" value="F:hydrolase activity"/>
    <property type="evidence" value="ECO:0007669"/>
    <property type="project" value="UniProtKB-KW"/>
</dbReference>
<sequence>MKYKTQFIETSEAHDHITEKLTESRKRKMSPDTLHPIELFPGLPSEAAQYLAYGRDLASKLFPRNILVPNGHLFPLTLLKRTLWPYQMVGVEWLVNLFDSDVNGILIQGTELGDTVQIIAYLVSLAEHKHVWGPHLIVVPKVDMLRWYNDFQEWCPGLKVHLYYKPEVSLNRCTTDDSSGFHQVVITSYEFMGCRSQHLTNQKWCCLILGTGIIPDPRLNQILTKVVSERRVLITDSRPELMVSQFDLKDLLNFLLPHNLQSYDISGLKSSNVEMDKISSNKYIELLEPFILYRNLDDIKDQIPRMEEIFVECPMKLQQVNLYHNYLSETYMSLFGSKGPTNLQFINILIDLCCHPELCTPHLPKTPYVSPPLIQHVPLSLTFETFDFFKPLLFLPSEFDPAASALTSAKIFGGSDQLSFGLKVKDCLGKNTRYENTSTPQVVKNPNYCSCTYLCRCSLSIKNTLSGKILLNTPQMKQYYKTRLEYNVIRTLENSPPPLYGERTRNFFKLDDDWSWMRGFDMYNKLLDLVDYDYFRKFRCVLPSKTQTWPFVLHPSRLGLYLRTNCPIISPDWGHIFDKSGKLQRLDQLLAHITTKRSKIVIISQSLEILDMLEKYMCYRNLRYVRVDHTSAFEDHIILGDMFDKNISVNFLITTTITDAFDLNLSKADRFVLFDVEWRPNLRARLENYLKHACHNRKIYVYKLFAVGTIEEFLKETDLFGLINDKNLDAAKSAVEKITDLTLKKLLLAITEQKDLNFNQSDVFDSISRKAGRGKISDISQSILANCDLVSPIELFAMRQINMADLMVLRKKMTDHENIPLDSVDSLLTKWKKDRQIVEELQDLHLHSLPSDKIKKFDGFHAKELTKKVYK</sequence>
<dbReference type="InterPro" id="IPR000330">
    <property type="entry name" value="SNF2_N"/>
</dbReference>
<evidence type="ECO:0000256" key="1">
    <source>
        <dbReference type="ARBA" id="ARBA00022801"/>
    </source>
</evidence>
<keyword evidence="1" id="KW-0378">Hydrolase</keyword>
<dbReference type="GO" id="GO:0004386">
    <property type="term" value="F:helicase activity"/>
    <property type="evidence" value="ECO:0007669"/>
    <property type="project" value="UniProtKB-KW"/>
</dbReference>
<dbReference type="OrthoDB" id="372624at2759"/>
<dbReference type="InterPro" id="IPR038718">
    <property type="entry name" value="SNF2-like_sf"/>
</dbReference>
<reference evidence="3 4" key="1">
    <citation type="journal article" date="2014" name="Genome Biol. Evol.">
        <title>The genome of the myxosporean Thelohanellus kitauei shows adaptations to nutrient acquisition within its fish host.</title>
        <authorList>
            <person name="Yang Y."/>
            <person name="Xiong J."/>
            <person name="Zhou Z."/>
            <person name="Huo F."/>
            <person name="Miao W."/>
            <person name="Ran C."/>
            <person name="Liu Y."/>
            <person name="Zhang J."/>
            <person name="Feng J."/>
            <person name="Wang M."/>
            <person name="Wang M."/>
            <person name="Wang L."/>
            <person name="Yao B."/>
        </authorList>
    </citation>
    <scope>NUCLEOTIDE SEQUENCE [LARGE SCALE GENOMIC DNA]</scope>
    <source>
        <strain evidence="3">Wuqing</strain>
    </source>
</reference>
<comment type="caution">
    <text evidence="3">The sequence shown here is derived from an EMBL/GenBank/DDBJ whole genome shotgun (WGS) entry which is preliminary data.</text>
</comment>
<evidence type="ECO:0000313" key="4">
    <source>
        <dbReference type="Proteomes" id="UP000031668"/>
    </source>
</evidence>
<name>A0A0C2N8L0_THEKT</name>
<dbReference type="Gene3D" id="3.40.50.300">
    <property type="entry name" value="P-loop containing nucleotide triphosphate hydrolases"/>
    <property type="match status" value="2"/>
</dbReference>
<dbReference type="Gene3D" id="3.40.50.10810">
    <property type="entry name" value="Tandem AAA-ATPase domain"/>
    <property type="match status" value="1"/>
</dbReference>
<dbReference type="PANTHER" id="PTHR10799">
    <property type="entry name" value="SNF2/RAD54 HELICASE FAMILY"/>
    <property type="match status" value="1"/>
</dbReference>
<dbReference type="EMBL" id="JWZT01002106">
    <property type="protein sequence ID" value="KII70257.1"/>
    <property type="molecule type" value="Genomic_DNA"/>
</dbReference>
<feature type="domain" description="SNF2 N-terminal" evidence="2">
    <location>
        <begin position="86"/>
        <end position="357"/>
    </location>
</feature>
<keyword evidence="3" id="KW-0347">Helicase</keyword>
<dbReference type="SUPFAM" id="SSF52540">
    <property type="entry name" value="P-loop containing nucleoside triphosphate hydrolases"/>
    <property type="match status" value="2"/>
</dbReference>
<protein>
    <submittedName>
        <fullName evidence="3">Helicase domino</fullName>
    </submittedName>
</protein>
<dbReference type="InterPro" id="IPR027417">
    <property type="entry name" value="P-loop_NTPase"/>
</dbReference>
<dbReference type="GO" id="GO:0005524">
    <property type="term" value="F:ATP binding"/>
    <property type="evidence" value="ECO:0007669"/>
    <property type="project" value="InterPro"/>
</dbReference>
<gene>
    <name evidence="3" type="ORF">RF11_02473</name>
</gene>
<dbReference type="Pfam" id="PF00176">
    <property type="entry name" value="SNF2-rel_dom"/>
    <property type="match status" value="1"/>
</dbReference>
<proteinExistence type="predicted"/>
<accession>A0A0C2N8L0</accession>